<proteinExistence type="predicted"/>
<keyword evidence="1" id="KW-0812">Transmembrane</keyword>
<organism evidence="2">
    <name type="scientific">Arundo donax</name>
    <name type="common">Giant reed</name>
    <name type="synonym">Donax arundinaceus</name>
    <dbReference type="NCBI Taxonomy" id="35708"/>
    <lineage>
        <taxon>Eukaryota</taxon>
        <taxon>Viridiplantae</taxon>
        <taxon>Streptophyta</taxon>
        <taxon>Embryophyta</taxon>
        <taxon>Tracheophyta</taxon>
        <taxon>Spermatophyta</taxon>
        <taxon>Magnoliopsida</taxon>
        <taxon>Liliopsida</taxon>
        <taxon>Poales</taxon>
        <taxon>Poaceae</taxon>
        <taxon>PACMAD clade</taxon>
        <taxon>Arundinoideae</taxon>
        <taxon>Arundineae</taxon>
        <taxon>Arundo</taxon>
    </lineage>
</organism>
<reference evidence="2" key="1">
    <citation type="submission" date="2014-09" db="EMBL/GenBank/DDBJ databases">
        <authorList>
            <person name="Magalhaes I.L.F."/>
            <person name="Oliveira U."/>
            <person name="Santos F.R."/>
            <person name="Vidigal T.H.D.A."/>
            <person name="Brescovit A.D."/>
            <person name="Santos A.J."/>
        </authorList>
    </citation>
    <scope>NUCLEOTIDE SEQUENCE</scope>
    <source>
        <tissue evidence="2">Shoot tissue taken approximately 20 cm above the soil surface</tissue>
    </source>
</reference>
<evidence type="ECO:0000256" key="1">
    <source>
        <dbReference type="SAM" id="Phobius"/>
    </source>
</evidence>
<reference evidence="2" key="2">
    <citation type="journal article" date="2015" name="Data Brief">
        <title>Shoot transcriptome of the giant reed, Arundo donax.</title>
        <authorList>
            <person name="Barrero R.A."/>
            <person name="Guerrero F.D."/>
            <person name="Moolhuijzen P."/>
            <person name="Goolsby J.A."/>
            <person name="Tidwell J."/>
            <person name="Bellgard S.E."/>
            <person name="Bellgard M.I."/>
        </authorList>
    </citation>
    <scope>NUCLEOTIDE SEQUENCE</scope>
    <source>
        <tissue evidence="2">Shoot tissue taken approximately 20 cm above the soil surface</tissue>
    </source>
</reference>
<evidence type="ECO:0000313" key="2">
    <source>
        <dbReference type="EMBL" id="JAD79748.1"/>
    </source>
</evidence>
<dbReference type="EMBL" id="GBRH01218147">
    <property type="protein sequence ID" value="JAD79748.1"/>
    <property type="molecule type" value="Transcribed_RNA"/>
</dbReference>
<keyword evidence="1" id="KW-1133">Transmembrane helix</keyword>
<feature type="transmembrane region" description="Helical" evidence="1">
    <location>
        <begin position="25"/>
        <end position="43"/>
    </location>
</feature>
<keyword evidence="1" id="KW-0472">Membrane</keyword>
<sequence length="81" mass="9170">MIFDTSPYWGATGHPSVNCYNANSAIHSISIFSFIFQCFYLLGHGIQLRRIKPSIGRVRPLLFKQNFGNQWIGILQSVHTG</sequence>
<protein>
    <submittedName>
        <fullName evidence="2">Uncharacterized protein</fullName>
    </submittedName>
</protein>
<dbReference type="AlphaFoldDB" id="A0A0A9CZ81"/>
<accession>A0A0A9CZ81</accession>
<name>A0A0A9CZ81_ARUDO</name>